<organism evidence="2 3">
    <name type="scientific">Drouetiella hepatica Uher 2000/2452</name>
    <dbReference type="NCBI Taxonomy" id="904376"/>
    <lineage>
        <taxon>Bacteria</taxon>
        <taxon>Bacillati</taxon>
        <taxon>Cyanobacteriota</taxon>
        <taxon>Cyanophyceae</taxon>
        <taxon>Oculatellales</taxon>
        <taxon>Oculatellaceae</taxon>
        <taxon>Drouetiella</taxon>
    </lineage>
</organism>
<accession>A0A951QFB8</accession>
<evidence type="ECO:0000313" key="3">
    <source>
        <dbReference type="Proteomes" id="UP000757435"/>
    </source>
</evidence>
<keyword evidence="1" id="KW-1133">Transmembrane helix</keyword>
<evidence type="ECO:0000313" key="2">
    <source>
        <dbReference type="EMBL" id="MBW4660721.1"/>
    </source>
</evidence>
<keyword evidence="1" id="KW-0812">Transmembrane</keyword>
<dbReference type="EMBL" id="JAHHHD010000024">
    <property type="protein sequence ID" value="MBW4660721.1"/>
    <property type="molecule type" value="Genomic_DNA"/>
</dbReference>
<feature type="transmembrane region" description="Helical" evidence="1">
    <location>
        <begin position="42"/>
        <end position="63"/>
    </location>
</feature>
<reference evidence="2" key="2">
    <citation type="journal article" date="2022" name="Microbiol. Resour. Announc.">
        <title>Metagenome Sequencing to Explore Phylogenomics of Terrestrial Cyanobacteria.</title>
        <authorList>
            <person name="Ward R.D."/>
            <person name="Stajich J.E."/>
            <person name="Johansen J.R."/>
            <person name="Huntemann M."/>
            <person name="Clum A."/>
            <person name="Foster B."/>
            <person name="Foster B."/>
            <person name="Roux S."/>
            <person name="Palaniappan K."/>
            <person name="Varghese N."/>
            <person name="Mukherjee S."/>
            <person name="Reddy T.B.K."/>
            <person name="Daum C."/>
            <person name="Copeland A."/>
            <person name="Chen I.A."/>
            <person name="Ivanova N.N."/>
            <person name="Kyrpides N.C."/>
            <person name="Shapiro N."/>
            <person name="Eloe-Fadrosh E.A."/>
            <person name="Pietrasiak N."/>
        </authorList>
    </citation>
    <scope>NUCLEOTIDE SEQUENCE</scope>
    <source>
        <strain evidence="2">UHER 2000/2452</strain>
    </source>
</reference>
<gene>
    <name evidence="2" type="ORF">KME15_18765</name>
</gene>
<name>A0A951QFB8_9CYAN</name>
<proteinExistence type="predicted"/>
<keyword evidence="1" id="KW-0472">Membrane</keyword>
<dbReference type="AlphaFoldDB" id="A0A951QFB8"/>
<evidence type="ECO:0000256" key="1">
    <source>
        <dbReference type="SAM" id="Phobius"/>
    </source>
</evidence>
<dbReference type="Proteomes" id="UP000757435">
    <property type="component" value="Unassembled WGS sequence"/>
</dbReference>
<protein>
    <submittedName>
        <fullName evidence="2">Uncharacterized protein</fullName>
    </submittedName>
</protein>
<reference evidence="2" key="1">
    <citation type="submission" date="2021-05" db="EMBL/GenBank/DDBJ databases">
        <authorList>
            <person name="Pietrasiak N."/>
            <person name="Ward R."/>
            <person name="Stajich J.E."/>
            <person name="Kurbessoian T."/>
        </authorList>
    </citation>
    <scope>NUCLEOTIDE SEQUENCE</scope>
    <source>
        <strain evidence="2">UHER 2000/2452</strain>
    </source>
</reference>
<sequence length="375" mass="42933">MHLNFSTKALLRGIRRSQSPLERRDRPTPPQVSNPQTAKFDFWLYSIISVIIFSGAGLLNWLIDPLWYSHGNQLTNKNFAFNERISKTNLFLRTKDSGYDCLILGSSRAIALRASAFKNQRCFNYAIKGGNIRDFIAYAKFLKEQGLIPKTVYVGVDEFNLVAGQEIEKAGEDAEHIATPSVYHAFFSADVFLFSLMTLAGVSPDKAQYYDRNFEVADFEHPPQYTPQFTQKLSPQQCNLSKVGLFNQLRNIFPDAKYVGYVPPRSAWSVVNETYSRNLTDCTLQGFYQISQSYDVFYDFSIPSAVTQEPRNTFDGSHFFTPTNDRIAAILQAENQASAFGIQVNAYKFETYKKRYKDQIQAFLKQENALDRWQN</sequence>
<comment type="caution">
    <text evidence="2">The sequence shown here is derived from an EMBL/GenBank/DDBJ whole genome shotgun (WGS) entry which is preliminary data.</text>
</comment>